<name>A0ACB9M209_BAUVA</name>
<sequence length="102" mass="11759">MAERVDILHKKLKKLAREVSEQEISQHLFELALESEKASELLSGDTYWRRNGDDAKFDLGDEESEDSGLTSTDELDVWENVEFEDSSLTSTNELDVWARHQD</sequence>
<protein>
    <submittedName>
        <fullName evidence="1">Uncharacterized protein</fullName>
    </submittedName>
</protein>
<reference evidence="1 2" key="1">
    <citation type="journal article" date="2022" name="DNA Res.">
        <title>Chromosomal-level genome assembly of the orchid tree Bauhinia variegata (Leguminosae; Cercidoideae) supports the allotetraploid origin hypothesis of Bauhinia.</title>
        <authorList>
            <person name="Zhong Y."/>
            <person name="Chen Y."/>
            <person name="Zheng D."/>
            <person name="Pang J."/>
            <person name="Liu Y."/>
            <person name="Luo S."/>
            <person name="Meng S."/>
            <person name="Qian L."/>
            <person name="Wei D."/>
            <person name="Dai S."/>
            <person name="Zhou R."/>
        </authorList>
    </citation>
    <scope>NUCLEOTIDE SEQUENCE [LARGE SCALE GENOMIC DNA]</scope>
    <source>
        <strain evidence="1">BV-YZ2020</strain>
    </source>
</reference>
<proteinExistence type="predicted"/>
<evidence type="ECO:0000313" key="1">
    <source>
        <dbReference type="EMBL" id="KAI4318102.1"/>
    </source>
</evidence>
<organism evidence="1 2">
    <name type="scientific">Bauhinia variegata</name>
    <name type="common">Purple orchid tree</name>
    <name type="synonym">Phanera variegata</name>
    <dbReference type="NCBI Taxonomy" id="167791"/>
    <lineage>
        <taxon>Eukaryota</taxon>
        <taxon>Viridiplantae</taxon>
        <taxon>Streptophyta</taxon>
        <taxon>Embryophyta</taxon>
        <taxon>Tracheophyta</taxon>
        <taxon>Spermatophyta</taxon>
        <taxon>Magnoliopsida</taxon>
        <taxon>eudicotyledons</taxon>
        <taxon>Gunneridae</taxon>
        <taxon>Pentapetalae</taxon>
        <taxon>rosids</taxon>
        <taxon>fabids</taxon>
        <taxon>Fabales</taxon>
        <taxon>Fabaceae</taxon>
        <taxon>Cercidoideae</taxon>
        <taxon>Cercideae</taxon>
        <taxon>Bauhiniinae</taxon>
        <taxon>Bauhinia</taxon>
    </lineage>
</organism>
<dbReference type="EMBL" id="CM039435">
    <property type="protein sequence ID" value="KAI4318102.1"/>
    <property type="molecule type" value="Genomic_DNA"/>
</dbReference>
<comment type="caution">
    <text evidence="1">The sequence shown here is derived from an EMBL/GenBank/DDBJ whole genome shotgun (WGS) entry which is preliminary data.</text>
</comment>
<evidence type="ECO:0000313" key="2">
    <source>
        <dbReference type="Proteomes" id="UP000828941"/>
    </source>
</evidence>
<dbReference type="Proteomes" id="UP000828941">
    <property type="component" value="Chromosome 10"/>
</dbReference>
<accession>A0ACB9M209</accession>
<keyword evidence="2" id="KW-1185">Reference proteome</keyword>
<gene>
    <name evidence="1" type="ORF">L6164_025910</name>
</gene>